<keyword evidence="1" id="KW-0479">Metal-binding</keyword>
<organism evidence="5 6">
    <name type="scientific">Lingula anatina</name>
    <name type="common">Brachiopod</name>
    <name type="synonym">Lingula unguis</name>
    <dbReference type="NCBI Taxonomy" id="7574"/>
    <lineage>
        <taxon>Eukaryota</taxon>
        <taxon>Metazoa</taxon>
        <taxon>Spiralia</taxon>
        <taxon>Lophotrochozoa</taxon>
        <taxon>Brachiopoda</taxon>
        <taxon>Linguliformea</taxon>
        <taxon>Lingulata</taxon>
        <taxon>Lingulida</taxon>
        <taxon>Linguloidea</taxon>
        <taxon>Lingulidae</taxon>
        <taxon>Lingula</taxon>
    </lineage>
</organism>
<feature type="chain" id="PRO_5015189930" evidence="3">
    <location>
        <begin position="24"/>
        <end position="398"/>
    </location>
</feature>
<feature type="domain" description="Tyrosinase copper-binding" evidence="4">
    <location>
        <begin position="311"/>
        <end position="322"/>
    </location>
</feature>
<evidence type="ECO:0000256" key="1">
    <source>
        <dbReference type="ARBA" id="ARBA00022723"/>
    </source>
</evidence>
<dbReference type="PRINTS" id="PR00092">
    <property type="entry name" value="TYROSINASE"/>
</dbReference>
<dbReference type="PROSITE" id="PS00498">
    <property type="entry name" value="TYROSINASE_2"/>
    <property type="match status" value="1"/>
</dbReference>
<keyword evidence="5" id="KW-1185">Reference proteome</keyword>
<dbReference type="InterPro" id="IPR002227">
    <property type="entry name" value="Tyrosinase_Cu-bd"/>
</dbReference>
<dbReference type="InParanoid" id="A0A2R2MPF3"/>
<evidence type="ECO:0000313" key="5">
    <source>
        <dbReference type="Proteomes" id="UP000085678"/>
    </source>
</evidence>
<dbReference type="PANTHER" id="PTHR11474:SF126">
    <property type="entry name" value="TYROSINASE-LIKE PROTEIN TYR-1-RELATED"/>
    <property type="match status" value="1"/>
</dbReference>
<evidence type="ECO:0000259" key="4">
    <source>
        <dbReference type="PROSITE" id="PS00498"/>
    </source>
</evidence>
<dbReference type="KEGG" id="lak:106166435"/>
<evidence type="ECO:0000256" key="2">
    <source>
        <dbReference type="ARBA" id="ARBA00023008"/>
    </source>
</evidence>
<dbReference type="Proteomes" id="UP000085678">
    <property type="component" value="Unplaced"/>
</dbReference>
<dbReference type="Pfam" id="PF00264">
    <property type="entry name" value="Tyrosinase"/>
    <property type="match status" value="1"/>
</dbReference>
<dbReference type="Gene3D" id="1.10.1280.10">
    <property type="entry name" value="Di-copper center containing domain from catechol oxidase"/>
    <property type="match status" value="1"/>
</dbReference>
<dbReference type="GeneID" id="106166435"/>
<dbReference type="AlphaFoldDB" id="A0A2R2MPF3"/>
<dbReference type="RefSeq" id="XP_023931892.1">
    <property type="nucleotide sequence ID" value="XM_024076124.1"/>
</dbReference>
<proteinExistence type="predicted"/>
<protein>
    <submittedName>
        <fullName evidence="6">Tyrosinase-like protein tyr-3</fullName>
    </submittedName>
</protein>
<dbReference type="InterPro" id="IPR008922">
    <property type="entry name" value="Di-copper_centre_dom_sf"/>
</dbReference>
<dbReference type="InterPro" id="IPR050316">
    <property type="entry name" value="Tyrosinase/Hemocyanin"/>
</dbReference>
<accession>A0A2R2MPF3</accession>
<dbReference type="GO" id="GO:0046872">
    <property type="term" value="F:metal ion binding"/>
    <property type="evidence" value="ECO:0007669"/>
    <property type="project" value="UniProtKB-KW"/>
</dbReference>
<keyword evidence="2" id="KW-0186">Copper</keyword>
<keyword evidence="3" id="KW-0732">Signal</keyword>
<gene>
    <name evidence="6" type="primary">LOC106166435</name>
</gene>
<evidence type="ECO:0000256" key="3">
    <source>
        <dbReference type="SAM" id="SignalP"/>
    </source>
</evidence>
<feature type="signal peptide" evidence="3">
    <location>
        <begin position="1"/>
        <end position="23"/>
    </location>
</feature>
<name>A0A2R2MPF3_LINAN</name>
<dbReference type="PANTHER" id="PTHR11474">
    <property type="entry name" value="TYROSINASE FAMILY MEMBER"/>
    <property type="match status" value="1"/>
</dbReference>
<sequence>MLQSALMFLQAIAFLTCCKYVRPSCRITGKDISKFLSDGDEKFLEEACSSWNDYATQGHTGVIELFQAQDIWLCRLGSSRSLDCDISGIQGAARRDVKRSAYYKKCPKGPTLRKEIRSLTYSERRRFLKAVQKLKNTFVGNVSRYDIIARLHDPTIAPQAHFSAAFLPWHREYILRFENALKEIDCFVTLPYWDSTLDYALPDGRDSILWTDKYMGNGDGPVDSGPFSNWSIPEEVQNNVPIFSTQFRDILFRSTSESPGFFTPRSIDAIFEARRFRELVWPVNILFEAVHGRIHNWVGGHMRYLLSVAFDPVFWLHHAFVDCLWEEWREKFQEGDPEIDYVTEDGELHDSPNLADFARGDAHGLRNDYTEKYYKCAPRPTCSVKQPTCNSRYLFCDP</sequence>
<reference evidence="6" key="1">
    <citation type="submission" date="2025-08" db="UniProtKB">
        <authorList>
            <consortium name="RefSeq"/>
        </authorList>
    </citation>
    <scope>IDENTIFICATION</scope>
    <source>
        <tissue evidence="6">Gonads</tissue>
    </source>
</reference>
<dbReference type="GO" id="GO:0016491">
    <property type="term" value="F:oxidoreductase activity"/>
    <property type="evidence" value="ECO:0007669"/>
    <property type="project" value="InterPro"/>
</dbReference>
<dbReference type="SUPFAM" id="SSF48056">
    <property type="entry name" value="Di-copper centre-containing domain"/>
    <property type="match status" value="1"/>
</dbReference>
<dbReference type="OrthoDB" id="6132182at2759"/>
<evidence type="ECO:0000313" key="6">
    <source>
        <dbReference type="RefSeq" id="XP_023931892.1"/>
    </source>
</evidence>
<dbReference type="STRING" id="7574.A0A2R2MPF3"/>